<keyword evidence="1" id="KW-0132">Cell division</keyword>
<dbReference type="InterPro" id="IPR036779">
    <property type="entry name" value="LysM_dom_sf"/>
</dbReference>
<accession>A0A378MB35</accession>
<gene>
    <name evidence="1" type="primary">yneA</name>
    <name evidence="1" type="ORF">NCTC10815_00829</name>
</gene>
<dbReference type="NCBIfam" id="NF010723">
    <property type="entry name" value="PRK14125.1"/>
    <property type="match status" value="1"/>
</dbReference>
<dbReference type="InterPro" id="IPR018392">
    <property type="entry name" value="LysM"/>
</dbReference>
<sequence>MTLKTFWNKFYMSIIFIAICTVFGMILLFMYAGENTKDYNKVSIKEGDSLWALADKYADESSMNKAQFISWVENENELQDGEVKAGEAIVIPVKQDNRLEKNGEIQLADQ</sequence>
<dbReference type="GO" id="GO:0051301">
    <property type="term" value="P:cell division"/>
    <property type="evidence" value="ECO:0007669"/>
    <property type="project" value="UniProtKB-KW"/>
</dbReference>
<name>A0A378MB35_LISGR</name>
<dbReference type="PROSITE" id="PS51782">
    <property type="entry name" value="LYSM"/>
    <property type="match status" value="1"/>
</dbReference>
<dbReference type="AlphaFoldDB" id="A0A378MB35"/>
<keyword evidence="1" id="KW-0131">Cell cycle</keyword>
<dbReference type="OrthoDB" id="2679564at2"/>
<dbReference type="EMBL" id="UGPG01000001">
    <property type="protein sequence ID" value="STY43531.1"/>
    <property type="molecule type" value="Genomic_DNA"/>
</dbReference>
<organism evidence="1 2">
    <name type="scientific">Listeria grayi</name>
    <name type="common">Listeria murrayi</name>
    <dbReference type="NCBI Taxonomy" id="1641"/>
    <lineage>
        <taxon>Bacteria</taxon>
        <taxon>Bacillati</taxon>
        <taxon>Bacillota</taxon>
        <taxon>Bacilli</taxon>
        <taxon>Bacillales</taxon>
        <taxon>Listeriaceae</taxon>
        <taxon>Listeria</taxon>
    </lineage>
</organism>
<dbReference type="Proteomes" id="UP000254879">
    <property type="component" value="Unassembled WGS sequence"/>
</dbReference>
<dbReference type="Gene3D" id="3.10.350.10">
    <property type="entry name" value="LysM domain"/>
    <property type="match status" value="1"/>
</dbReference>
<protein>
    <submittedName>
        <fullName evidence="1">Cell division suppressor protein YneA</fullName>
    </submittedName>
</protein>
<dbReference type="RefSeq" id="WP_003755382.1">
    <property type="nucleotide sequence ID" value="NZ_CABKNG010000001.1"/>
</dbReference>
<proteinExistence type="predicted"/>
<reference evidence="1 2" key="1">
    <citation type="submission" date="2018-06" db="EMBL/GenBank/DDBJ databases">
        <authorList>
            <consortium name="Pathogen Informatics"/>
            <person name="Doyle S."/>
        </authorList>
    </citation>
    <scope>NUCLEOTIDE SEQUENCE [LARGE SCALE GENOMIC DNA]</scope>
    <source>
        <strain evidence="2">NCTC 10815</strain>
    </source>
</reference>
<evidence type="ECO:0000313" key="2">
    <source>
        <dbReference type="Proteomes" id="UP000254879"/>
    </source>
</evidence>
<evidence type="ECO:0000313" key="1">
    <source>
        <dbReference type="EMBL" id="STY43531.1"/>
    </source>
</evidence>
<dbReference type="Pfam" id="PF01476">
    <property type="entry name" value="LysM"/>
    <property type="match status" value="1"/>
</dbReference>